<dbReference type="AlphaFoldDB" id="A0A239VNA9"/>
<gene>
    <name evidence="1" type="ORF">SAMEA4475696_01810</name>
</gene>
<dbReference type="Proteomes" id="UP000242637">
    <property type="component" value="Chromosome 1"/>
</dbReference>
<proteinExistence type="predicted"/>
<sequence>MAVRSAWQVADSIRVRLLRRIAIDRPILEVESKSTIIRTLLGLLPDDAGCAQWNGQVLVAPARQMQSPRVAYARQLPKFVAGTVRENLQLGNESITEAEMLRAFKAVHLTPGASELAEGLGKMLESERQTPYLVDSGSGWPLCETGALYRCVSASVM</sequence>
<dbReference type="RefSeq" id="WP_154657552.1">
    <property type="nucleotide sequence ID" value="NZ_JAAFNI010000001.1"/>
</dbReference>
<dbReference type="EMBL" id="LT906453">
    <property type="protein sequence ID" value="SNV23396.1"/>
    <property type="molecule type" value="Genomic_DNA"/>
</dbReference>
<dbReference type="GeneID" id="63460003"/>
<dbReference type="Gene3D" id="3.40.50.300">
    <property type="entry name" value="P-loop containing nucleotide triphosphate hydrolases"/>
    <property type="match status" value="1"/>
</dbReference>
<keyword evidence="1" id="KW-0067">ATP-binding</keyword>
<dbReference type="STRING" id="1121387.GCA_000429885_00179"/>
<evidence type="ECO:0000313" key="1">
    <source>
        <dbReference type="EMBL" id="SNV23396.1"/>
    </source>
</evidence>
<organism evidence="1 2">
    <name type="scientific">Dermatophilus congolensis</name>
    <dbReference type="NCBI Taxonomy" id="1863"/>
    <lineage>
        <taxon>Bacteria</taxon>
        <taxon>Bacillati</taxon>
        <taxon>Actinomycetota</taxon>
        <taxon>Actinomycetes</taxon>
        <taxon>Micrococcales</taxon>
        <taxon>Dermatophilaceae</taxon>
        <taxon>Dermatophilus</taxon>
    </lineage>
</organism>
<protein>
    <submittedName>
        <fullName evidence="1">Cysteine/glutathione ABC transporter membrane /ATP-binding component</fullName>
    </submittedName>
</protein>
<reference evidence="1 2" key="1">
    <citation type="submission" date="2017-06" db="EMBL/GenBank/DDBJ databases">
        <authorList>
            <consortium name="Pathogen Informatics"/>
        </authorList>
    </citation>
    <scope>NUCLEOTIDE SEQUENCE [LARGE SCALE GENOMIC DNA]</scope>
    <source>
        <strain evidence="1 2">NCTC13039</strain>
    </source>
</reference>
<dbReference type="GO" id="GO:0005524">
    <property type="term" value="F:ATP binding"/>
    <property type="evidence" value="ECO:0007669"/>
    <property type="project" value="UniProtKB-KW"/>
</dbReference>
<evidence type="ECO:0000313" key="2">
    <source>
        <dbReference type="Proteomes" id="UP000242637"/>
    </source>
</evidence>
<accession>A0A239VNA9</accession>
<dbReference type="SUPFAM" id="SSF52540">
    <property type="entry name" value="P-loop containing nucleoside triphosphate hydrolases"/>
    <property type="match status" value="1"/>
</dbReference>
<keyword evidence="2" id="KW-1185">Reference proteome</keyword>
<dbReference type="KEGG" id="dco:SAMEA4475696_1810"/>
<dbReference type="OrthoDB" id="9770415at2"/>
<name>A0A239VNA9_9MICO</name>
<dbReference type="InterPro" id="IPR027417">
    <property type="entry name" value="P-loop_NTPase"/>
</dbReference>
<keyword evidence="1" id="KW-0547">Nucleotide-binding</keyword>